<evidence type="ECO:0000313" key="2">
    <source>
        <dbReference type="EMBL" id="CRK94478.1"/>
    </source>
</evidence>
<protein>
    <submittedName>
        <fullName evidence="2">CLUMA_CG007984, isoform A</fullName>
    </submittedName>
</protein>
<name>A0A1J1I6B7_9DIPT</name>
<accession>A0A1J1I6B7</accession>
<reference evidence="2 3" key="1">
    <citation type="submission" date="2015-04" db="EMBL/GenBank/DDBJ databases">
        <authorList>
            <person name="Syromyatnikov M.Y."/>
            <person name="Popov V.N."/>
        </authorList>
    </citation>
    <scope>NUCLEOTIDE SEQUENCE [LARGE SCALE GENOMIC DNA]</scope>
</reference>
<feature type="region of interest" description="Disordered" evidence="1">
    <location>
        <begin position="46"/>
        <end position="75"/>
    </location>
</feature>
<sequence length="75" mass="8594">MDTMSETYTDKGSIINRAGKQKLSKREKIKTLMALNSHRILTQFIVGNRESKSRKRNKNSCKAEKPTRNLTKGLI</sequence>
<dbReference type="EMBL" id="CVRI01000039">
    <property type="protein sequence ID" value="CRK94478.1"/>
    <property type="molecule type" value="Genomic_DNA"/>
</dbReference>
<proteinExistence type="predicted"/>
<evidence type="ECO:0000313" key="3">
    <source>
        <dbReference type="Proteomes" id="UP000183832"/>
    </source>
</evidence>
<organism evidence="2 3">
    <name type="scientific">Clunio marinus</name>
    <dbReference type="NCBI Taxonomy" id="568069"/>
    <lineage>
        <taxon>Eukaryota</taxon>
        <taxon>Metazoa</taxon>
        <taxon>Ecdysozoa</taxon>
        <taxon>Arthropoda</taxon>
        <taxon>Hexapoda</taxon>
        <taxon>Insecta</taxon>
        <taxon>Pterygota</taxon>
        <taxon>Neoptera</taxon>
        <taxon>Endopterygota</taxon>
        <taxon>Diptera</taxon>
        <taxon>Nematocera</taxon>
        <taxon>Chironomoidea</taxon>
        <taxon>Chironomidae</taxon>
        <taxon>Clunio</taxon>
    </lineage>
</organism>
<evidence type="ECO:0000256" key="1">
    <source>
        <dbReference type="SAM" id="MobiDB-lite"/>
    </source>
</evidence>
<dbReference type="AlphaFoldDB" id="A0A1J1I6B7"/>
<keyword evidence="3" id="KW-1185">Reference proteome</keyword>
<gene>
    <name evidence="2" type="ORF">CLUMA_CG007984</name>
</gene>
<dbReference type="Proteomes" id="UP000183832">
    <property type="component" value="Unassembled WGS sequence"/>
</dbReference>